<dbReference type="GO" id="GO:0004523">
    <property type="term" value="F:RNA-DNA hybrid ribonuclease activity"/>
    <property type="evidence" value="ECO:0007669"/>
    <property type="project" value="InterPro"/>
</dbReference>
<dbReference type="Pfam" id="PF13456">
    <property type="entry name" value="RVT_3"/>
    <property type="match status" value="1"/>
</dbReference>
<feature type="region of interest" description="Disordered" evidence="1">
    <location>
        <begin position="35"/>
        <end position="63"/>
    </location>
</feature>
<keyword evidence="4" id="KW-1185">Reference proteome</keyword>
<evidence type="ECO:0000313" key="3">
    <source>
        <dbReference type="EnsemblPlants" id="cds.evm.model.10.783"/>
    </source>
</evidence>
<name>A0A803QQD1_CANSA</name>
<evidence type="ECO:0000259" key="2">
    <source>
        <dbReference type="Pfam" id="PF13456"/>
    </source>
</evidence>
<evidence type="ECO:0000256" key="1">
    <source>
        <dbReference type="SAM" id="MobiDB-lite"/>
    </source>
</evidence>
<dbReference type="EMBL" id="UZAU01000811">
    <property type="status" value="NOT_ANNOTATED_CDS"/>
    <property type="molecule type" value="Genomic_DNA"/>
</dbReference>
<organism evidence="3 4">
    <name type="scientific">Cannabis sativa</name>
    <name type="common">Hemp</name>
    <name type="synonym">Marijuana</name>
    <dbReference type="NCBI Taxonomy" id="3483"/>
    <lineage>
        <taxon>Eukaryota</taxon>
        <taxon>Viridiplantae</taxon>
        <taxon>Streptophyta</taxon>
        <taxon>Embryophyta</taxon>
        <taxon>Tracheophyta</taxon>
        <taxon>Spermatophyta</taxon>
        <taxon>Magnoliopsida</taxon>
        <taxon>eudicotyledons</taxon>
        <taxon>Gunneridae</taxon>
        <taxon>Pentapetalae</taxon>
        <taxon>rosids</taxon>
        <taxon>fabids</taxon>
        <taxon>Rosales</taxon>
        <taxon>Cannabaceae</taxon>
        <taxon>Cannabis</taxon>
    </lineage>
</organism>
<proteinExistence type="predicted"/>
<sequence>MMRVAREAILSIPWPSSNMDDKLICNFEKSGWYSVKSGQTPPGPPLSQGQMNSLPSDGIGSKWSPPLAGSIKVNRDATIDKNSTCSGLGMVVCDHLGIVLTSAIWRLDGFLDPEVVEALALRNAMV</sequence>
<accession>A0A803QQD1</accession>
<dbReference type="Proteomes" id="UP000596661">
    <property type="component" value="Unassembled WGS sequence"/>
</dbReference>
<dbReference type="EnsemblPlants" id="evm.model.10.783">
    <property type="protein sequence ID" value="cds.evm.model.10.783"/>
    <property type="gene ID" value="evm.TU.10.783"/>
</dbReference>
<dbReference type="Gramene" id="evm.model.10.783">
    <property type="protein sequence ID" value="cds.evm.model.10.783"/>
    <property type="gene ID" value="evm.TU.10.783"/>
</dbReference>
<dbReference type="PANTHER" id="PTHR47074">
    <property type="entry name" value="BNAC02G40300D PROTEIN"/>
    <property type="match status" value="1"/>
</dbReference>
<dbReference type="InterPro" id="IPR052929">
    <property type="entry name" value="RNase_H-like_EbsB-rel"/>
</dbReference>
<evidence type="ECO:0000313" key="4">
    <source>
        <dbReference type="Proteomes" id="UP000596661"/>
    </source>
</evidence>
<protein>
    <recommendedName>
        <fullName evidence="2">RNase H type-1 domain-containing protein</fullName>
    </recommendedName>
</protein>
<reference evidence="3" key="1">
    <citation type="submission" date="2021-03" db="UniProtKB">
        <authorList>
            <consortium name="EnsemblPlants"/>
        </authorList>
    </citation>
    <scope>IDENTIFICATION</scope>
</reference>
<dbReference type="PANTHER" id="PTHR47074:SF48">
    <property type="entry name" value="POLYNUCLEOTIDYL TRANSFERASE, RIBONUCLEASE H-LIKE SUPERFAMILY PROTEIN"/>
    <property type="match status" value="1"/>
</dbReference>
<dbReference type="GO" id="GO:0003676">
    <property type="term" value="F:nucleic acid binding"/>
    <property type="evidence" value="ECO:0007669"/>
    <property type="project" value="InterPro"/>
</dbReference>
<dbReference type="AlphaFoldDB" id="A0A803QQD1"/>
<dbReference type="InterPro" id="IPR002156">
    <property type="entry name" value="RNaseH_domain"/>
</dbReference>
<feature type="domain" description="RNase H type-1" evidence="2">
    <location>
        <begin position="74"/>
        <end position="125"/>
    </location>
</feature>